<accession>A0A9D1MPY2</accession>
<gene>
    <name evidence="1" type="ORF">IAB06_04595</name>
</gene>
<evidence type="ECO:0000313" key="2">
    <source>
        <dbReference type="Proteomes" id="UP000824099"/>
    </source>
</evidence>
<dbReference type="Proteomes" id="UP000824099">
    <property type="component" value="Unassembled WGS sequence"/>
</dbReference>
<dbReference type="AlphaFoldDB" id="A0A9D1MPY2"/>
<sequence length="74" mass="8984">MIENEKMDFVGYRLTLAAEILKKRNYGYNIELIRRPEDSEKELPSLDALYIVRQYKIKNDIFEFDVVEKRRKEV</sequence>
<evidence type="ECO:0000313" key="1">
    <source>
        <dbReference type="EMBL" id="HIU64299.1"/>
    </source>
</evidence>
<protein>
    <submittedName>
        <fullName evidence="1">Uncharacterized protein</fullName>
    </submittedName>
</protein>
<organism evidence="1 2">
    <name type="scientific">Candidatus Avacidaminococcus intestinavium</name>
    <dbReference type="NCBI Taxonomy" id="2840684"/>
    <lineage>
        <taxon>Bacteria</taxon>
        <taxon>Bacillati</taxon>
        <taxon>Bacillota</taxon>
        <taxon>Negativicutes</taxon>
        <taxon>Acidaminococcales</taxon>
        <taxon>Acidaminococcaceae</taxon>
        <taxon>Acidaminococcaceae incertae sedis</taxon>
        <taxon>Candidatus Avacidaminococcus</taxon>
    </lineage>
</organism>
<reference evidence="1" key="2">
    <citation type="journal article" date="2021" name="PeerJ">
        <title>Extensive microbial diversity within the chicken gut microbiome revealed by metagenomics and culture.</title>
        <authorList>
            <person name="Gilroy R."/>
            <person name="Ravi A."/>
            <person name="Getino M."/>
            <person name="Pursley I."/>
            <person name="Horton D.L."/>
            <person name="Alikhan N.F."/>
            <person name="Baker D."/>
            <person name="Gharbi K."/>
            <person name="Hall N."/>
            <person name="Watson M."/>
            <person name="Adriaenssens E.M."/>
            <person name="Foster-Nyarko E."/>
            <person name="Jarju S."/>
            <person name="Secka A."/>
            <person name="Antonio M."/>
            <person name="Oren A."/>
            <person name="Chaudhuri R.R."/>
            <person name="La Ragione R."/>
            <person name="Hildebrand F."/>
            <person name="Pallen M.J."/>
        </authorList>
    </citation>
    <scope>NUCLEOTIDE SEQUENCE</scope>
    <source>
        <strain evidence="1">CHK160-1198</strain>
    </source>
</reference>
<proteinExistence type="predicted"/>
<dbReference type="EMBL" id="DVNI01000070">
    <property type="protein sequence ID" value="HIU64299.1"/>
    <property type="molecule type" value="Genomic_DNA"/>
</dbReference>
<name>A0A9D1MPY2_9FIRM</name>
<reference evidence="1" key="1">
    <citation type="submission" date="2020-10" db="EMBL/GenBank/DDBJ databases">
        <authorList>
            <person name="Gilroy R."/>
        </authorList>
    </citation>
    <scope>NUCLEOTIDE SEQUENCE</scope>
    <source>
        <strain evidence="1">CHK160-1198</strain>
    </source>
</reference>
<comment type="caution">
    <text evidence="1">The sequence shown here is derived from an EMBL/GenBank/DDBJ whole genome shotgun (WGS) entry which is preliminary data.</text>
</comment>